<evidence type="ECO:0000313" key="4">
    <source>
        <dbReference type="WBParaSite" id="HNAJ_0000786801-mRNA-1"/>
    </source>
</evidence>
<keyword evidence="3" id="KW-1185">Reference proteome</keyword>
<dbReference type="AlphaFoldDB" id="A0A0R3TKY5"/>
<dbReference type="EMBL" id="UZAE01012144">
    <property type="protein sequence ID" value="VDO03724.1"/>
    <property type="molecule type" value="Genomic_DNA"/>
</dbReference>
<dbReference type="Proteomes" id="UP000278807">
    <property type="component" value="Unassembled WGS sequence"/>
</dbReference>
<accession>A0A0R3TKY5</accession>
<name>A0A0R3TKY5_RODNA</name>
<protein>
    <submittedName>
        <fullName evidence="2 4">Uncharacterized protein</fullName>
    </submittedName>
</protein>
<reference evidence="4" key="1">
    <citation type="submission" date="2017-02" db="UniProtKB">
        <authorList>
            <consortium name="WormBaseParasite"/>
        </authorList>
    </citation>
    <scope>IDENTIFICATION</scope>
</reference>
<sequence length="366" mass="42615">MIEPSEQYTKGLYLQSQLQYLKRQHITSPPFENSGYNQPHFPSSARRLYNKLTSSPSEQSKINFEYYNTWIYYYSSTHLLILPKSQSTPVGTASRQNVQLKSNTDSLRTNAVFPAFRFYSPDVHAYLSKSNSSREIVARERNPFSQIIEWEWIPQPRYNGVYLRNRVSKHFFCFNKNGRPAVRKSLNRERCLLHGYIRFYSGTKRPKSAKRRSQARNTFVNAFKESNLQVPYKTMSNRNATNNSIPTGYPRRNKRSLRRIGGFADFLLPAVIHLTSRQQTPEWRVGFCLNGNAFVNRKPFAEKCPSYTLPVRWNLLYMCPPVPRYCRIPECQSENTVYGENIGCPYTCRASIFCGDTSDRVNAVYT</sequence>
<organism evidence="4">
    <name type="scientific">Rodentolepis nana</name>
    <name type="common">Dwarf tapeworm</name>
    <name type="synonym">Hymenolepis nana</name>
    <dbReference type="NCBI Taxonomy" id="102285"/>
    <lineage>
        <taxon>Eukaryota</taxon>
        <taxon>Metazoa</taxon>
        <taxon>Spiralia</taxon>
        <taxon>Lophotrochozoa</taxon>
        <taxon>Platyhelminthes</taxon>
        <taxon>Cestoda</taxon>
        <taxon>Eucestoda</taxon>
        <taxon>Cyclophyllidea</taxon>
        <taxon>Hymenolepididae</taxon>
        <taxon>Rodentolepis</taxon>
    </lineage>
</organism>
<evidence type="ECO:0000313" key="3">
    <source>
        <dbReference type="Proteomes" id="UP000278807"/>
    </source>
</evidence>
<evidence type="ECO:0000313" key="2">
    <source>
        <dbReference type="EMBL" id="VDO03724.1"/>
    </source>
</evidence>
<dbReference type="OrthoDB" id="6251275at2759"/>
<feature type="region of interest" description="Disordered" evidence="1">
    <location>
        <begin position="233"/>
        <end position="252"/>
    </location>
</feature>
<dbReference type="SUPFAM" id="SSF50353">
    <property type="entry name" value="Cytokine"/>
    <property type="match status" value="1"/>
</dbReference>
<feature type="compositionally biased region" description="Polar residues" evidence="1">
    <location>
        <begin position="233"/>
        <end position="246"/>
    </location>
</feature>
<proteinExistence type="predicted"/>
<dbReference type="WBParaSite" id="HNAJ_0000786801-mRNA-1">
    <property type="protein sequence ID" value="HNAJ_0000786801-mRNA-1"/>
    <property type="gene ID" value="HNAJ_0000786801"/>
</dbReference>
<gene>
    <name evidence="2" type="ORF">HNAJ_LOCUS7864</name>
</gene>
<reference evidence="2 3" key="2">
    <citation type="submission" date="2018-11" db="EMBL/GenBank/DDBJ databases">
        <authorList>
            <consortium name="Pathogen Informatics"/>
        </authorList>
    </citation>
    <scope>NUCLEOTIDE SEQUENCE [LARGE SCALE GENOMIC DNA]</scope>
</reference>
<evidence type="ECO:0000256" key="1">
    <source>
        <dbReference type="SAM" id="MobiDB-lite"/>
    </source>
</evidence>
<dbReference type="InterPro" id="IPR008996">
    <property type="entry name" value="IL1/FGF"/>
</dbReference>